<dbReference type="Gene3D" id="3.40.50.670">
    <property type="match status" value="2"/>
</dbReference>
<reference evidence="12 13" key="1">
    <citation type="submission" date="2007-10" db="EMBL/GenBank/DDBJ databases">
        <title>Complete sequence of Desulfococcus oleovorans Hxd3.</title>
        <authorList>
            <consortium name="US DOE Joint Genome Institute"/>
            <person name="Copeland A."/>
            <person name="Lucas S."/>
            <person name="Lapidus A."/>
            <person name="Barry K."/>
            <person name="Glavina del Rio T."/>
            <person name="Dalin E."/>
            <person name="Tice H."/>
            <person name="Pitluck S."/>
            <person name="Kiss H."/>
            <person name="Brettin T."/>
            <person name="Bruce D."/>
            <person name="Detter J.C."/>
            <person name="Han C."/>
            <person name="Schmutz J."/>
            <person name="Larimer F."/>
            <person name="Land M."/>
            <person name="Hauser L."/>
            <person name="Kyrpides N."/>
            <person name="Kim E."/>
            <person name="Wawrik B."/>
            <person name="Richardson P."/>
        </authorList>
    </citation>
    <scope>NUCLEOTIDE SEQUENCE [LARGE SCALE GENOMIC DNA]</scope>
    <source>
        <strain evidence="13">DSM 6200 / JCM 39069 / Hxd3</strain>
    </source>
</reference>
<evidence type="ECO:0000313" key="13">
    <source>
        <dbReference type="Proteomes" id="UP000008561"/>
    </source>
</evidence>
<dbReference type="Gene3D" id="3.30.230.10">
    <property type="match status" value="1"/>
</dbReference>
<dbReference type="InterPro" id="IPR020568">
    <property type="entry name" value="Ribosomal_Su5_D2-typ_SF"/>
</dbReference>
<dbReference type="SMART" id="SM00433">
    <property type="entry name" value="TOP2c"/>
    <property type="match status" value="1"/>
</dbReference>
<feature type="binding site" evidence="10">
    <location>
        <position position="502"/>
    </location>
    <ligand>
        <name>Mg(2+)</name>
        <dbReference type="ChEBI" id="CHEBI:18420"/>
        <label>2</label>
    </ligand>
</feature>
<protein>
    <recommendedName>
        <fullName evidence="10">DNA gyrase subunit B</fullName>
        <ecNumber evidence="10">5.6.2.2</ecNumber>
    </recommendedName>
</protein>
<evidence type="ECO:0000256" key="5">
    <source>
        <dbReference type="ARBA" id="ARBA00022840"/>
    </source>
</evidence>
<evidence type="ECO:0000313" key="12">
    <source>
        <dbReference type="EMBL" id="ABW65905.1"/>
    </source>
</evidence>
<dbReference type="eggNOG" id="COG0187">
    <property type="taxonomic scope" value="Bacteria"/>
</dbReference>
<gene>
    <name evidence="10" type="primary">gyrB</name>
    <name evidence="12" type="ordered locus">Dole_0095</name>
</gene>
<comment type="cofactor">
    <cofactor evidence="10">
        <name>Mg(2+)</name>
        <dbReference type="ChEBI" id="CHEBI:18420"/>
    </cofactor>
    <cofactor evidence="10">
        <name>Mn(2+)</name>
        <dbReference type="ChEBI" id="CHEBI:29035"/>
    </cofactor>
    <cofactor evidence="10">
        <name>Ca(2+)</name>
        <dbReference type="ChEBI" id="CHEBI:29108"/>
    </cofactor>
    <text evidence="10">Binds two Mg(2+) per subunit. The magnesium ions form salt bridges with both the protein and the DNA. Can also accept other divalent metal cations, such as Mn(2+) or Ca(2+).</text>
</comment>
<dbReference type="GO" id="GO:0003918">
    <property type="term" value="F:DNA topoisomerase type II (double strand cut, ATP-hydrolyzing) activity"/>
    <property type="evidence" value="ECO:0007669"/>
    <property type="project" value="UniProtKB-UniRule"/>
</dbReference>
<keyword evidence="9 10" id="KW-0413">Isomerase</keyword>
<evidence type="ECO:0000256" key="3">
    <source>
        <dbReference type="ARBA" id="ARBA00022723"/>
    </source>
</evidence>
<evidence type="ECO:0000256" key="7">
    <source>
        <dbReference type="ARBA" id="ARBA00023029"/>
    </source>
</evidence>
<dbReference type="STRING" id="96561.Dole_0095"/>
<dbReference type="NCBIfam" id="NF011501">
    <property type="entry name" value="PRK14939.1"/>
    <property type="match status" value="1"/>
</dbReference>
<sequence length="814" mass="91786">MKKEEIKEAYNESSINVLEGLEPVRKRPSMYIGNVDKEGLHHLVYEVVDNSIDEAMAGYCDFIHVIIHKDNTVSVVDNGRGIPVGMHEKEHVPAVEVVLTKLHAGGKFDNNNYKVSGGLHGVGISVVNALSSFLEVNVYRDGKIYKQTFSEGQKTSELEIIGDTTQRGTKIIFKPDTTIMNTDNFSFDILTRRLRELAFLNNGVRIKIEDHRSDESAEFFYEGGLATFVDYLNRAHAVLHKPIYISGEKNDVQIEAAIQYNDSYSETMYSFANNINTVEGGFHLIGFKGALTRSINQYAASQGGGSSKKNGDKITGDDVREGLTAVISVRIKNPQFEGQTKTKLGNSEVKGYVDSLVYEKLNIFLEENPSVGKIIIKKATEAARARNAAKKARDIARSQGSLLDSSLPGKLAECQSSIPAERELFLVEGDSAGGSAKQGRDRRFQAILPLKGKILNIEKARFDKILKSEEIKNIITVLGTGVGSEEYNIEKIKYHKVIIMTDADVDGAHIRTLLLTFFFRQMQDLIKQGHLYIAQPPLFKVGRGKKEVYIDSELLLKDYFIQNACEKKYVKTGEKKLQDHELYLFLCNLSEFISEMAGLKRRGYNSKLIETLIRQNIREKSLLQDRDRVAALQQTLSENGFVVDDVLYNEEKEMYEFLVTIPLHEDEEEAVTGSAKKDIKPVRIGRNLIYSNRYQNIVMLSEKIAPYNVPPFTVYNSDTDQEEARFDTVKQLYQYMEALGKKGVVFQRYKGLGEMNADQLWQTTMEPETRKLLKVTIDDAAEADAVFTLLMGDVVEPRKKFIQENALEVETLDI</sequence>
<dbReference type="Pfam" id="PF00986">
    <property type="entry name" value="DNA_gyraseB_C"/>
    <property type="match status" value="1"/>
</dbReference>
<dbReference type="RefSeq" id="WP_012173524.1">
    <property type="nucleotide sequence ID" value="NC_009943.1"/>
</dbReference>
<comment type="function">
    <text evidence="10">A type II topoisomerase that negatively supercoils closed circular double-stranded (ds) DNA in an ATP-dependent manner to modulate DNA topology and maintain chromosomes in an underwound state. Negative supercoiling favors strand separation, and DNA replication, transcription, recombination and repair, all of which involve strand separation. Also able to catalyze the interconversion of other topological isomers of dsDNA rings, including catenanes and knotted rings. Type II topoisomerases break and join 2 DNA strands simultaneously in an ATP-dependent manner.</text>
</comment>
<dbReference type="Pfam" id="PF02518">
    <property type="entry name" value="HATPase_c"/>
    <property type="match status" value="1"/>
</dbReference>
<organism evidence="12 13">
    <name type="scientific">Desulfosudis oleivorans (strain DSM 6200 / JCM 39069 / Hxd3)</name>
    <name type="common">Desulfococcus oleovorans</name>
    <dbReference type="NCBI Taxonomy" id="96561"/>
    <lineage>
        <taxon>Bacteria</taxon>
        <taxon>Pseudomonadati</taxon>
        <taxon>Thermodesulfobacteriota</taxon>
        <taxon>Desulfobacteria</taxon>
        <taxon>Desulfobacterales</taxon>
        <taxon>Desulfosudaceae</taxon>
        <taxon>Desulfosudis</taxon>
    </lineage>
</organism>
<evidence type="ECO:0000256" key="1">
    <source>
        <dbReference type="ARBA" id="ARBA00000185"/>
    </source>
</evidence>
<dbReference type="Pfam" id="PF00204">
    <property type="entry name" value="DNA_gyraseB"/>
    <property type="match status" value="1"/>
</dbReference>
<proteinExistence type="inferred from homology"/>
<keyword evidence="13" id="KW-1185">Reference proteome</keyword>
<dbReference type="PANTHER" id="PTHR45866">
    <property type="entry name" value="DNA GYRASE/TOPOISOMERASE SUBUNIT B"/>
    <property type="match status" value="1"/>
</dbReference>
<dbReference type="KEGG" id="dol:Dole_0095"/>
<comment type="catalytic activity">
    <reaction evidence="1 10">
        <text>ATP-dependent breakage, passage and rejoining of double-stranded DNA.</text>
        <dbReference type="EC" id="5.6.2.2"/>
    </reaction>
</comment>
<dbReference type="HAMAP" id="MF_01898">
    <property type="entry name" value="GyrB"/>
    <property type="match status" value="1"/>
</dbReference>
<dbReference type="InterPro" id="IPR001241">
    <property type="entry name" value="Topo_IIA"/>
</dbReference>
<dbReference type="InterPro" id="IPR000565">
    <property type="entry name" value="Topo_IIA_B"/>
</dbReference>
<dbReference type="InterPro" id="IPR013759">
    <property type="entry name" value="Topo_IIA_B_C"/>
</dbReference>
<dbReference type="GO" id="GO:0003677">
    <property type="term" value="F:DNA binding"/>
    <property type="evidence" value="ECO:0007669"/>
    <property type="project" value="UniProtKB-KW"/>
</dbReference>
<keyword evidence="5 10" id="KW-0067">ATP-binding</keyword>
<dbReference type="InterPro" id="IPR013506">
    <property type="entry name" value="Topo_IIA_bsu_dom2"/>
</dbReference>
<dbReference type="AlphaFoldDB" id="A8ZRY8"/>
<name>A8ZRY8_DESOH</name>
<dbReference type="SUPFAM" id="SSF56719">
    <property type="entry name" value="Type II DNA topoisomerase"/>
    <property type="match status" value="2"/>
</dbReference>
<dbReference type="PRINTS" id="PR01159">
    <property type="entry name" value="DNAGYRASEB"/>
</dbReference>
<feature type="site" description="Interaction with DNA" evidence="10">
    <location>
        <position position="453"/>
    </location>
</feature>
<dbReference type="SUPFAM" id="SSF55874">
    <property type="entry name" value="ATPase domain of HSP90 chaperone/DNA topoisomerase II/histidine kinase"/>
    <property type="match status" value="1"/>
</dbReference>
<dbReference type="InterPro" id="IPR011557">
    <property type="entry name" value="GyrB"/>
</dbReference>
<dbReference type="InterPro" id="IPR018522">
    <property type="entry name" value="TopoIIA_CS"/>
</dbReference>
<dbReference type="GO" id="GO:0005524">
    <property type="term" value="F:ATP binding"/>
    <property type="evidence" value="ECO:0007669"/>
    <property type="project" value="UniProtKB-UniRule"/>
</dbReference>
<evidence type="ECO:0000256" key="4">
    <source>
        <dbReference type="ARBA" id="ARBA00022741"/>
    </source>
</evidence>
<dbReference type="GO" id="GO:0005737">
    <property type="term" value="C:cytoplasm"/>
    <property type="evidence" value="ECO:0007669"/>
    <property type="project" value="UniProtKB-SubCell"/>
</dbReference>
<dbReference type="InterPro" id="IPR014721">
    <property type="entry name" value="Ribsml_uS5_D2-typ_fold_subgr"/>
</dbReference>
<comment type="similarity">
    <text evidence="2 10">Belongs to the type II topoisomerase GyrB family.</text>
</comment>
<dbReference type="NCBIfam" id="TIGR01059">
    <property type="entry name" value="gyrB"/>
    <property type="match status" value="1"/>
</dbReference>
<dbReference type="EC" id="5.6.2.2" evidence="10"/>
<dbReference type="NCBIfam" id="NF004189">
    <property type="entry name" value="PRK05644.1"/>
    <property type="match status" value="1"/>
</dbReference>
<dbReference type="GO" id="GO:0046872">
    <property type="term" value="F:metal ion binding"/>
    <property type="evidence" value="ECO:0007669"/>
    <property type="project" value="UniProtKB-KW"/>
</dbReference>
<dbReference type="InterPro" id="IPR036890">
    <property type="entry name" value="HATPase_C_sf"/>
</dbReference>
<dbReference type="CDD" id="cd00822">
    <property type="entry name" value="TopoII_Trans_DNA_gyrase"/>
    <property type="match status" value="1"/>
</dbReference>
<dbReference type="PROSITE" id="PS50880">
    <property type="entry name" value="TOPRIM"/>
    <property type="match status" value="1"/>
</dbReference>
<keyword evidence="4 10" id="KW-0547">Nucleotide-binding</keyword>
<dbReference type="FunFam" id="3.40.50.670:FF:000001">
    <property type="entry name" value="DNA topoisomerase 2"/>
    <property type="match status" value="1"/>
</dbReference>
<keyword evidence="7 10" id="KW-0799">Topoisomerase</keyword>
<dbReference type="InterPro" id="IPR013760">
    <property type="entry name" value="Topo_IIA-like_dom_sf"/>
</dbReference>
<keyword evidence="8" id="KW-0238">DNA-binding</keyword>
<dbReference type="FunFam" id="3.30.230.10:FF:000005">
    <property type="entry name" value="DNA gyrase subunit B"/>
    <property type="match status" value="1"/>
</dbReference>
<dbReference type="InterPro" id="IPR002288">
    <property type="entry name" value="DNA_gyrase_B_C"/>
</dbReference>
<feature type="site" description="Interaction with DNA" evidence="10">
    <location>
        <position position="456"/>
    </location>
</feature>
<dbReference type="InterPro" id="IPR006171">
    <property type="entry name" value="TOPRIM_dom"/>
</dbReference>
<dbReference type="CDD" id="cd16928">
    <property type="entry name" value="HATPase_GyrB-like"/>
    <property type="match status" value="1"/>
</dbReference>
<dbReference type="GO" id="GO:0006261">
    <property type="term" value="P:DNA-templated DNA replication"/>
    <property type="evidence" value="ECO:0007669"/>
    <property type="project" value="UniProtKB-UniRule"/>
</dbReference>
<keyword evidence="3 10" id="KW-0479">Metal-binding</keyword>
<dbReference type="FunFam" id="3.30.565.10:FF:000002">
    <property type="entry name" value="DNA gyrase subunit B"/>
    <property type="match status" value="1"/>
</dbReference>
<dbReference type="InterPro" id="IPR034160">
    <property type="entry name" value="TOPRIM_GyrB"/>
</dbReference>
<evidence type="ECO:0000256" key="6">
    <source>
        <dbReference type="ARBA" id="ARBA00022842"/>
    </source>
</evidence>
<dbReference type="PROSITE" id="PS00177">
    <property type="entry name" value="TOPOISOMERASE_II"/>
    <property type="match status" value="1"/>
</dbReference>
<evidence type="ECO:0000256" key="8">
    <source>
        <dbReference type="ARBA" id="ARBA00023125"/>
    </source>
</evidence>
<comment type="miscellaneous">
    <text evidence="10">Few gyrases are as efficient as E.coli at forming negative supercoils. Not all organisms have 2 type II topoisomerases; in organisms with a single type II topoisomerase this enzyme also has to decatenate newly replicated chromosomes.</text>
</comment>
<accession>A8ZRY8</accession>
<dbReference type="Pfam" id="PF01751">
    <property type="entry name" value="Toprim"/>
    <property type="match status" value="1"/>
</dbReference>
<feature type="binding site" evidence="10">
    <location>
        <position position="504"/>
    </location>
    <ligand>
        <name>Mg(2+)</name>
        <dbReference type="ChEBI" id="CHEBI:18420"/>
        <label>2</label>
    </ligand>
</feature>
<keyword evidence="10" id="KW-0963">Cytoplasm</keyword>
<dbReference type="CDD" id="cd03366">
    <property type="entry name" value="TOPRIM_TopoIIA_GyrB"/>
    <property type="match status" value="1"/>
</dbReference>
<evidence type="ECO:0000256" key="2">
    <source>
        <dbReference type="ARBA" id="ARBA00010708"/>
    </source>
</evidence>
<evidence type="ECO:0000259" key="11">
    <source>
        <dbReference type="PROSITE" id="PS50880"/>
    </source>
</evidence>
<dbReference type="Gene3D" id="3.30.565.10">
    <property type="entry name" value="Histidine kinase-like ATPase, C-terminal domain"/>
    <property type="match status" value="1"/>
</dbReference>
<dbReference type="SMART" id="SM00387">
    <property type="entry name" value="HATPase_c"/>
    <property type="match status" value="1"/>
</dbReference>
<feature type="binding site" evidence="10">
    <location>
        <position position="502"/>
    </location>
    <ligand>
        <name>Mg(2+)</name>
        <dbReference type="ChEBI" id="CHEBI:18420"/>
        <label>1</label>
        <note>catalytic</note>
    </ligand>
</feature>
<keyword evidence="6 10" id="KW-0460">Magnesium</keyword>
<feature type="binding site" evidence="10">
    <location>
        <position position="428"/>
    </location>
    <ligand>
        <name>Mg(2+)</name>
        <dbReference type="ChEBI" id="CHEBI:18420"/>
        <label>1</label>
        <note>catalytic</note>
    </ligand>
</feature>
<dbReference type="Proteomes" id="UP000008561">
    <property type="component" value="Chromosome"/>
</dbReference>
<dbReference type="HOGENOM" id="CLU_006146_0_1_7"/>
<dbReference type="SUPFAM" id="SSF54211">
    <property type="entry name" value="Ribosomal protein S5 domain 2-like"/>
    <property type="match status" value="1"/>
</dbReference>
<comment type="subunit">
    <text evidence="10">Heterotetramer, composed of two GyrA and two GyrB chains. In the heterotetramer, GyrA contains the active site tyrosine that forms a transient covalent intermediate with DNA, while GyrB binds cofactors and catalyzes ATP hydrolysis.</text>
</comment>
<evidence type="ECO:0000256" key="9">
    <source>
        <dbReference type="ARBA" id="ARBA00023235"/>
    </source>
</evidence>
<comment type="subcellular location">
    <subcellularLocation>
        <location evidence="10">Cytoplasm</location>
    </subcellularLocation>
</comment>
<dbReference type="PANTHER" id="PTHR45866:SF1">
    <property type="entry name" value="DNA GYRASE SUBUNIT B, MITOCHONDRIAL"/>
    <property type="match status" value="1"/>
</dbReference>
<dbReference type="GO" id="GO:0006265">
    <property type="term" value="P:DNA topological change"/>
    <property type="evidence" value="ECO:0007669"/>
    <property type="project" value="UniProtKB-UniRule"/>
</dbReference>
<dbReference type="EMBL" id="CP000859">
    <property type="protein sequence ID" value="ABW65905.1"/>
    <property type="molecule type" value="Genomic_DNA"/>
</dbReference>
<feature type="domain" description="Toprim" evidence="11">
    <location>
        <begin position="422"/>
        <end position="537"/>
    </location>
</feature>
<dbReference type="GO" id="GO:0005694">
    <property type="term" value="C:chromosome"/>
    <property type="evidence" value="ECO:0007669"/>
    <property type="project" value="InterPro"/>
</dbReference>
<dbReference type="OrthoDB" id="9802808at2"/>
<evidence type="ECO:0000256" key="10">
    <source>
        <dbReference type="HAMAP-Rule" id="MF_01898"/>
    </source>
</evidence>
<dbReference type="PRINTS" id="PR00418">
    <property type="entry name" value="TPI2FAMILY"/>
</dbReference>
<dbReference type="InterPro" id="IPR003594">
    <property type="entry name" value="HATPase_dom"/>
</dbReference>